<comment type="caution">
    <text evidence="1">The sequence shown here is derived from an EMBL/GenBank/DDBJ whole genome shotgun (WGS) entry which is preliminary data.</text>
</comment>
<dbReference type="Proteomes" id="UP000243975">
    <property type="component" value="Unassembled WGS sequence"/>
</dbReference>
<protein>
    <submittedName>
        <fullName evidence="1">Uncharacterized protein</fullName>
    </submittedName>
</protein>
<proteinExistence type="predicted"/>
<name>A0A103Y115_CYNCS</name>
<dbReference type="Gramene" id="KVI00545">
    <property type="protein sequence ID" value="KVI00545"/>
    <property type="gene ID" value="Ccrd_021203"/>
</dbReference>
<evidence type="ECO:0000313" key="2">
    <source>
        <dbReference type="Proteomes" id="UP000243975"/>
    </source>
</evidence>
<sequence length="178" mass="19164">MAGGAAGGFVTRAFESMLKECSGKKHNSIQTAIRAYLGGEADVSCAGSSLGLSATIRKSSLNDLPATLSVLVAGYSAKAANQEAASNNNNKTTSLSKDKSAKLRLQLLADSPSVTLYSFVCIYPGLDYDLDPRWITLASGSIVQGIRRRRPLSWFRAMSEIPLKKLLLVEVEEKQETY</sequence>
<keyword evidence="2" id="KW-1185">Reference proteome</keyword>
<dbReference type="AlphaFoldDB" id="A0A103Y115"/>
<organism evidence="1 2">
    <name type="scientific">Cynara cardunculus var. scolymus</name>
    <name type="common">Globe artichoke</name>
    <name type="synonym">Cynara scolymus</name>
    <dbReference type="NCBI Taxonomy" id="59895"/>
    <lineage>
        <taxon>Eukaryota</taxon>
        <taxon>Viridiplantae</taxon>
        <taxon>Streptophyta</taxon>
        <taxon>Embryophyta</taxon>
        <taxon>Tracheophyta</taxon>
        <taxon>Spermatophyta</taxon>
        <taxon>Magnoliopsida</taxon>
        <taxon>eudicotyledons</taxon>
        <taxon>Gunneridae</taxon>
        <taxon>Pentapetalae</taxon>
        <taxon>asterids</taxon>
        <taxon>campanulids</taxon>
        <taxon>Asterales</taxon>
        <taxon>Asteraceae</taxon>
        <taxon>Carduoideae</taxon>
        <taxon>Cardueae</taxon>
        <taxon>Carduinae</taxon>
        <taxon>Cynara</taxon>
    </lineage>
</organism>
<dbReference type="EMBL" id="LEKV01003377">
    <property type="protein sequence ID" value="KVI00545.1"/>
    <property type="molecule type" value="Genomic_DNA"/>
</dbReference>
<evidence type="ECO:0000313" key="1">
    <source>
        <dbReference type="EMBL" id="KVI00545.1"/>
    </source>
</evidence>
<accession>A0A103Y115</accession>
<gene>
    <name evidence="1" type="ORF">Ccrd_021203</name>
</gene>
<reference evidence="1 2" key="1">
    <citation type="journal article" date="2016" name="Sci. Rep.">
        <title>The genome sequence of the outbreeding globe artichoke constructed de novo incorporating a phase-aware low-pass sequencing strategy of F1 progeny.</title>
        <authorList>
            <person name="Scaglione D."/>
            <person name="Reyes-Chin-Wo S."/>
            <person name="Acquadro A."/>
            <person name="Froenicke L."/>
            <person name="Portis E."/>
            <person name="Beitel C."/>
            <person name="Tirone M."/>
            <person name="Mauro R."/>
            <person name="Lo Monaco A."/>
            <person name="Mauromicale G."/>
            <person name="Faccioli P."/>
            <person name="Cattivelli L."/>
            <person name="Rieseberg L."/>
            <person name="Michelmore R."/>
            <person name="Lanteri S."/>
        </authorList>
    </citation>
    <scope>NUCLEOTIDE SEQUENCE [LARGE SCALE GENOMIC DNA]</scope>
    <source>
        <strain evidence="1">2C</strain>
    </source>
</reference>